<keyword evidence="1" id="KW-0812">Transmembrane</keyword>
<sequence>MSTTLRSDAALAKHSLGIADWIALVLMIVGAINWGLVGAFNFDLVAAIFGEMSMASRVVYVLVGLAGLYGLTMPMRLVPRS</sequence>
<dbReference type="RefSeq" id="WP_157612230.1">
    <property type="nucleotide sequence ID" value="NZ_CP046622.1"/>
</dbReference>
<organism evidence="2 3">
    <name type="scientific">Variovorax paradoxus</name>
    <dbReference type="NCBI Taxonomy" id="34073"/>
    <lineage>
        <taxon>Bacteria</taxon>
        <taxon>Pseudomonadati</taxon>
        <taxon>Pseudomonadota</taxon>
        <taxon>Betaproteobacteria</taxon>
        <taxon>Burkholderiales</taxon>
        <taxon>Comamonadaceae</taxon>
        <taxon>Variovorax</taxon>
    </lineage>
</organism>
<name>A0A6I6HFD5_VARPD</name>
<accession>A0A6I6HFD5</accession>
<dbReference type="PANTHER" id="PTHR37304">
    <property type="entry name" value="MEMBRANE PROTEIN-RELATED"/>
    <property type="match status" value="1"/>
</dbReference>
<feature type="transmembrane region" description="Helical" evidence="1">
    <location>
        <begin position="21"/>
        <end position="42"/>
    </location>
</feature>
<keyword evidence="1" id="KW-0472">Membrane</keyword>
<dbReference type="EMBL" id="CP046622">
    <property type="protein sequence ID" value="QGW80998.1"/>
    <property type="molecule type" value="Genomic_DNA"/>
</dbReference>
<proteinExistence type="predicted"/>
<feature type="transmembrane region" description="Helical" evidence="1">
    <location>
        <begin position="54"/>
        <end position="72"/>
    </location>
</feature>
<protein>
    <submittedName>
        <fullName evidence="2">DUF378 domain-containing protein</fullName>
    </submittedName>
</protein>
<dbReference type="OrthoDB" id="9812136at2"/>
<gene>
    <name evidence="2" type="ORF">GOQ09_05135</name>
</gene>
<dbReference type="PANTHER" id="PTHR37304:SF1">
    <property type="entry name" value="MEMBRANE PROTEIN"/>
    <property type="match status" value="1"/>
</dbReference>
<evidence type="ECO:0000256" key="1">
    <source>
        <dbReference type="SAM" id="Phobius"/>
    </source>
</evidence>
<evidence type="ECO:0000313" key="3">
    <source>
        <dbReference type="Proteomes" id="UP000425817"/>
    </source>
</evidence>
<dbReference type="Pfam" id="PF04070">
    <property type="entry name" value="DUF378"/>
    <property type="match status" value="1"/>
</dbReference>
<dbReference type="InterPro" id="IPR007211">
    <property type="entry name" value="DUF378"/>
</dbReference>
<dbReference type="Proteomes" id="UP000425817">
    <property type="component" value="Chromosome"/>
</dbReference>
<keyword evidence="1" id="KW-1133">Transmembrane helix</keyword>
<dbReference type="AlphaFoldDB" id="A0A6I6HFD5"/>
<evidence type="ECO:0000313" key="2">
    <source>
        <dbReference type="EMBL" id="QGW80998.1"/>
    </source>
</evidence>
<reference evidence="2 3" key="1">
    <citation type="submission" date="2019-12" db="EMBL/GenBank/DDBJ databases">
        <title>Hybrid Genome Assemblies of two High G+C Isolates from Undergraduate Microbiology Courses.</title>
        <authorList>
            <person name="Ne Ville C.J."/>
            <person name="Enright D."/>
            <person name="Hernandez I."/>
            <person name="Dodsworth J."/>
            <person name="Orwin P.M."/>
        </authorList>
    </citation>
    <scope>NUCLEOTIDE SEQUENCE [LARGE SCALE GENOMIC DNA]</scope>
    <source>
        <strain evidence="2 3">CSUSB</strain>
    </source>
</reference>